<dbReference type="NCBIfam" id="TIGR04398">
    <property type="entry name" value="SLAP_DUP"/>
    <property type="match status" value="2"/>
</dbReference>
<dbReference type="eggNOG" id="ENOG502Z9IH">
    <property type="taxonomic scope" value="Bacteria"/>
</dbReference>
<dbReference type="Proteomes" id="UP000002411">
    <property type="component" value="Chromosome"/>
</dbReference>
<gene>
    <name evidence="1" type="ordered locus">CKL_3094</name>
</gene>
<protein>
    <recommendedName>
        <fullName evidence="3">SLAP domain-containing protein</fullName>
    </recommendedName>
</protein>
<reference evidence="1 2" key="1">
    <citation type="journal article" date="2008" name="Proc. Natl. Acad. Sci. U.S.A.">
        <title>The genome of Clostridium kluyveri, a strict anaerobe with unique metabolic features.</title>
        <authorList>
            <person name="Seedorf H."/>
            <person name="Fricke W.F."/>
            <person name="Veith B."/>
            <person name="Brueggemann H."/>
            <person name="Liesegang H."/>
            <person name="Strittmatter A."/>
            <person name="Miethke M."/>
            <person name="Buckel W."/>
            <person name="Hinderberger J."/>
            <person name="Li F."/>
            <person name="Hagemeier C."/>
            <person name="Thauer R.K."/>
            <person name="Gottschalk G."/>
        </authorList>
    </citation>
    <scope>NUCLEOTIDE SEQUENCE [LARGE SCALE GENOMIC DNA]</scope>
    <source>
        <strain evidence="2">ATCC 8527 / DSM 555 / NCIMB 10680</strain>
    </source>
</reference>
<dbReference type="HOGENOM" id="CLU_078151_0_0_9"/>
<sequence length="270" mass="30922">MEVKFMAEDVKMELSLAQGHGDIISNVQKEIMEEELSEMNPIKENDINISTVYVFDDGEELEAKVYFRNGLNRDINFEFVPLILLNAQNEEIASKTFNLKNMGNIPSGGARPWKIHFDKKLVKMEKFQDQQCKIVFNSRVKAVNYADIEYEEIPKGFERFSNVFEKFLYELPGIEKGQLSISTFDIIHGADGKIIITLVIRNSTNKDVGLQEIPITIKDEQNNIVASSKFSLDGFMVKSMKARICNLAIETDMKIDDAVSVKDKWKMIFQ</sequence>
<dbReference type="AlphaFoldDB" id="A5N1V6"/>
<dbReference type="EMBL" id="CP000673">
    <property type="protein sequence ID" value="EDK35102.1"/>
    <property type="molecule type" value="Genomic_DNA"/>
</dbReference>
<evidence type="ECO:0000313" key="2">
    <source>
        <dbReference type="Proteomes" id="UP000002411"/>
    </source>
</evidence>
<dbReference type="InterPro" id="IPR030910">
    <property type="entry name" value="SLAP_dom"/>
</dbReference>
<dbReference type="STRING" id="431943.CKL_3094"/>
<evidence type="ECO:0008006" key="3">
    <source>
        <dbReference type="Google" id="ProtNLM"/>
    </source>
</evidence>
<organism evidence="1 2">
    <name type="scientific">Clostridium kluyveri (strain ATCC 8527 / DSM 555 / NBRC 12016 / NCIMB 10680 / K1)</name>
    <dbReference type="NCBI Taxonomy" id="431943"/>
    <lineage>
        <taxon>Bacteria</taxon>
        <taxon>Bacillati</taxon>
        <taxon>Bacillota</taxon>
        <taxon>Clostridia</taxon>
        <taxon>Eubacteriales</taxon>
        <taxon>Clostridiaceae</taxon>
        <taxon>Clostridium</taxon>
    </lineage>
</organism>
<keyword evidence="2" id="KW-1185">Reference proteome</keyword>
<proteinExistence type="predicted"/>
<dbReference type="KEGG" id="ckl:CKL_3094"/>
<evidence type="ECO:0000313" key="1">
    <source>
        <dbReference type="EMBL" id="EDK35102.1"/>
    </source>
</evidence>
<name>A5N1V6_CLOK5</name>
<accession>A5N1V6</accession>